<comment type="subcellular location">
    <subcellularLocation>
        <location evidence="1">Nucleus</location>
    </subcellularLocation>
</comment>
<keyword evidence="2" id="KW-0805">Transcription regulation</keyword>
<dbReference type="GO" id="GO:0005634">
    <property type="term" value="C:nucleus"/>
    <property type="evidence" value="ECO:0007669"/>
    <property type="project" value="UniProtKB-SubCell"/>
</dbReference>
<dbReference type="AlphaFoldDB" id="A0AAV4LNJ6"/>
<feature type="compositionally biased region" description="Basic and acidic residues" evidence="6">
    <location>
        <begin position="48"/>
        <end position="58"/>
    </location>
</feature>
<evidence type="ECO:0000256" key="3">
    <source>
        <dbReference type="ARBA" id="ARBA00023125"/>
    </source>
</evidence>
<feature type="compositionally biased region" description="Polar residues" evidence="6">
    <location>
        <begin position="1"/>
        <end position="21"/>
    </location>
</feature>
<evidence type="ECO:0000313" key="9">
    <source>
        <dbReference type="EMBL" id="GIX61308.1"/>
    </source>
</evidence>
<dbReference type="GeneID" id="94192791"/>
<keyword evidence="5" id="KW-0539">Nucleus</keyword>
<dbReference type="Proteomes" id="UP001497744">
    <property type="component" value="Unassembled WGS sequence"/>
</dbReference>
<sequence>MGDATQVETPYTSADSGNEVASVSPMDSGERYGYGSDAPELPGASGNRMEHPDARDSVDYGLSELGGPQPFDEGGAAFSSLDASSHQGSFTEQGWSGTGYMNLTQEGLHFNGDVGHDSHMGFGSQSFDLSSTMVGSFGGVVGENAMQSGEGNRMHPKVMNMSQRDMMQPHGMSMKMDDGSMSGDAPRRAIAKGRKNKDEANELVRRAKLLPKVMGVRYDANHQYWVATWYQNRKRMDRYFSVGRFGFEEARMLAIDCRKTAGKSLQGKSYDRPQYPNKEPTVKPRTSFGTGLLTFIHVFADEAGVDKTTEYYGGSEISKKTKDFNRLNVSKVALNYILSDLCNNCLPSILENNHMPGELYIHCYNKISDHLQLIITANQSEEIEKYLHLFQLCIQNRVLPSALQVQEQRAMITTLCQM</sequence>
<evidence type="ECO:0000313" key="10">
    <source>
        <dbReference type="Proteomes" id="UP001497744"/>
    </source>
</evidence>
<name>A0AAV4LNJ6_BABCB</name>
<evidence type="ECO:0000256" key="5">
    <source>
        <dbReference type="ARBA" id="ARBA00023242"/>
    </source>
</evidence>
<keyword evidence="10" id="KW-1185">Reference proteome</keyword>
<feature type="domain" description="AP2-coincident C-terminal" evidence="8">
    <location>
        <begin position="323"/>
        <end position="415"/>
    </location>
</feature>
<evidence type="ECO:0000259" key="7">
    <source>
        <dbReference type="Pfam" id="PF00847"/>
    </source>
</evidence>
<comment type="caution">
    <text evidence="9">The sequence shown here is derived from an EMBL/GenBank/DDBJ whole genome shotgun (WGS) entry which is preliminary data.</text>
</comment>
<feature type="region of interest" description="Disordered" evidence="6">
    <location>
        <begin position="1"/>
        <end position="92"/>
    </location>
</feature>
<dbReference type="EMBL" id="BPLF01000001">
    <property type="protein sequence ID" value="GIX61308.1"/>
    <property type="molecule type" value="Genomic_DNA"/>
</dbReference>
<organism evidence="9 10">
    <name type="scientific">Babesia caballi</name>
    <dbReference type="NCBI Taxonomy" id="5871"/>
    <lineage>
        <taxon>Eukaryota</taxon>
        <taxon>Sar</taxon>
        <taxon>Alveolata</taxon>
        <taxon>Apicomplexa</taxon>
        <taxon>Aconoidasida</taxon>
        <taxon>Piroplasmida</taxon>
        <taxon>Babesiidae</taxon>
        <taxon>Babesia</taxon>
    </lineage>
</organism>
<dbReference type="GO" id="GO:0003677">
    <property type="term" value="F:DNA binding"/>
    <property type="evidence" value="ECO:0007669"/>
    <property type="project" value="UniProtKB-KW"/>
</dbReference>
<evidence type="ECO:0000256" key="1">
    <source>
        <dbReference type="ARBA" id="ARBA00004123"/>
    </source>
</evidence>
<dbReference type="Pfam" id="PF14733">
    <property type="entry name" value="ACDC"/>
    <property type="match status" value="1"/>
</dbReference>
<dbReference type="GO" id="GO:0003700">
    <property type="term" value="F:DNA-binding transcription factor activity"/>
    <property type="evidence" value="ECO:0007669"/>
    <property type="project" value="InterPro"/>
</dbReference>
<feature type="domain" description="AP2/ERF" evidence="7">
    <location>
        <begin position="211"/>
        <end position="261"/>
    </location>
</feature>
<reference evidence="9 10" key="1">
    <citation type="submission" date="2021-06" db="EMBL/GenBank/DDBJ databases">
        <title>Genome sequence of Babesia caballi.</title>
        <authorList>
            <person name="Yamagishi J."/>
            <person name="Kidaka T."/>
            <person name="Ochi A."/>
        </authorList>
    </citation>
    <scope>NUCLEOTIDE SEQUENCE [LARGE SCALE GENOMIC DNA]</scope>
    <source>
        <strain evidence="9">USDA-D6B2</strain>
    </source>
</reference>
<evidence type="ECO:0000259" key="8">
    <source>
        <dbReference type="Pfam" id="PF14733"/>
    </source>
</evidence>
<gene>
    <name evidence="9" type="ORF">BcabD6B2_07430</name>
</gene>
<protein>
    <submittedName>
        <fullName evidence="9">Transcription factor with AP2 domain, putative</fullName>
    </submittedName>
</protein>
<keyword evidence="3" id="KW-0238">DNA-binding</keyword>
<dbReference type="RefSeq" id="XP_067713379.1">
    <property type="nucleotide sequence ID" value="XM_067857278.1"/>
</dbReference>
<feature type="compositionally biased region" description="Polar residues" evidence="6">
    <location>
        <begin position="81"/>
        <end position="92"/>
    </location>
</feature>
<evidence type="ECO:0000256" key="2">
    <source>
        <dbReference type="ARBA" id="ARBA00023015"/>
    </source>
</evidence>
<dbReference type="InterPro" id="IPR028078">
    <property type="entry name" value="ACDC"/>
</dbReference>
<dbReference type="InterPro" id="IPR001471">
    <property type="entry name" value="AP2/ERF_dom"/>
</dbReference>
<accession>A0AAV4LNJ6</accession>
<dbReference type="Gene3D" id="1.20.5.2050">
    <property type="match status" value="1"/>
</dbReference>
<dbReference type="Pfam" id="PF00847">
    <property type="entry name" value="AP2"/>
    <property type="match status" value="1"/>
</dbReference>
<evidence type="ECO:0000256" key="6">
    <source>
        <dbReference type="SAM" id="MobiDB-lite"/>
    </source>
</evidence>
<proteinExistence type="predicted"/>
<evidence type="ECO:0000256" key="4">
    <source>
        <dbReference type="ARBA" id="ARBA00023163"/>
    </source>
</evidence>
<keyword evidence="4" id="KW-0804">Transcription</keyword>